<dbReference type="GO" id="GO:0000266">
    <property type="term" value="P:mitochondrial fission"/>
    <property type="evidence" value="ECO:0007669"/>
    <property type="project" value="InterPro"/>
</dbReference>
<accession>A0A0B7N8J8</accession>
<evidence type="ECO:0000313" key="10">
    <source>
        <dbReference type="Proteomes" id="UP000054107"/>
    </source>
</evidence>
<dbReference type="SUPFAM" id="SSF48452">
    <property type="entry name" value="TPR-like"/>
    <property type="match status" value="1"/>
</dbReference>
<name>A0A0B7N8J8_9FUNG</name>
<dbReference type="InterPro" id="IPR028058">
    <property type="entry name" value="Fis1_TPR_N"/>
</dbReference>
<comment type="similarity">
    <text evidence="2">Belongs to the FIS1 family.</text>
</comment>
<dbReference type="Pfam" id="PF14852">
    <property type="entry name" value="Fis1_TPR_N"/>
    <property type="match status" value="1"/>
</dbReference>
<dbReference type="Gene3D" id="1.25.40.10">
    <property type="entry name" value="Tetratricopeptide repeat domain"/>
    <property type="match status" value="1"/>
</dbReference>
<evidence type="ECO:0000256" key="5">
    <source>
        <dbReference type="ARBA" id="ARBA00022787"/>
    </source>
</evidence>
<organism evidence="9 10">
    <name type="scientific">Parasitella parasitica</name>
    <dbReference type="NCBI Taxonomy" id="35722"/>
    <lineage>
        <taxon>Eukaryota</taxon>
        <taxon>Fungi</taxon>
        <taxon>Fungi incertae sedis</taxon>
        <taxon>Mucoromycota</taxon>
        <taxon>Mucoromycotina</taxon>
        <taxon>Mucoromycetes</taxon>
        <taxon>Mucorales</taxon>
        <taxon>Mucorineae</taxon>
        <taxon>Mucoraceae</taxon>
        <taxon>Parasitella</taxon>
    </lineage>
</organism>
<dbReference type="GO" id="GO:0005741">
    <property type="term" value="C:mitochondrial outer membrane"/>
    <property type="evidence" value="ECO:0007669"/>
    <property type="project" value="UniProtKB-SubCell"/>
</dbReference>
<dbReference type="AlphaFoldDB" id="A0A0B7N8J8"/>
<gene>
    <name evidence="9" type="primary">PARPA_05635.1 scaffold 18756</name>
</gene>
<keyword evidence="5" id="KW-1000">Mitochondrion outer membrane</keyword>
<evidence type="ECO:0000256" key="8">
    <source>
        <dbReference type="ARBA" id="ARBA00023136"/>
    </source>
</evidence>
<dbReference type="InterPro" id="IPR028061">
    <property type="entry name" value="Fis1_TPR_C"/>
</dbReference>
<dbReference type="CDD" id="cd12212">
    <property type="entry name" value="Fis1"/>
    <property type="match status" value="1"/>
</dbReference>
<keyword evidence="7" id="KW-0496">Mitochondrion</keyword>
<dbReference type="InterPro" id="IPR011990">
    <property type="entry name" value="TPR-like_helical_dom_sf"/>
</dbReference>
<dbReference type="InterPro" id="IPR033745">
    <property type="entry name" value="Fis1_cytosol"/>
</dbReference>
<dbReference type="STRING" id="35722.A0A0B7N8J8"/>
<dbReference type="Pfam" id="PF14853">
    <property type="entry name" value="Fis1_TPR_C"/>
    <property type="match status" value="1"/>
</dbReference>
<dbReference type="GO" id="GO:0016559">
    <property type="term" value="P:peroxisome fission"/>
    <property type="evidence" value="ECO:0007669"/>
    <property type="project" value="TreeGrafter"/>
</dbReference>
<evidence type="ECO:0000256" key="6">
    <source>
        <dbReference type="ARBA" id="ARBA00022989"/>
    </source>
</evidence>
<keyword evidence="6" id="KW-1133">Transmembrane helix</keyword>
<evidence type="ECO:0000256" key="4">
    <source>
        <dbReference type="ARBA" id="ARBA00022692"/>
    </source>
</evidence>
<evidence type="ECO:0000256" key="1">
    <source>
        <dbReference type="ARBA" id="ARBA00004572"/>
    </source>
</evidence>
<evidence type="ECO:0000256" key="3">
    <source>
        <dbReference type="ARBA" id="ARBA00014314"/>
    </source>
</evidence>
<dbReference type="PANTHER" id="PTHR13247:SF0">
    <property type="entry name" value="MITOCHONDRIAL FISSION 1 PROTEIN"/>
    <property type="match status" value="1"/>
</dbReference>
<comment type="subcellular location">
    <subcellularLocation>
        <location evidence="1">Mitochondrion outer membrane</location>
        <topology evidence="1">Single-pass membrane protein</topology>
    </subcellularLocation>
</comment>
<dbReference type="InterPro" id="IPR016543">
    <property type="entry name" value="Fis1"/>
</dbReference>
<dbReference type="PANTHER" id="PTHR13247">
    <property type="entry name" value="TETRATRICOPEPTIDE REPEAT PROTEIN 11 TPR REPEAT PROTEIN 11"/>
    <property type="match status" value="1"/>
</dbReference>
<protein>
    <recommendedName>
        <fullName evidence="3">Mitochondrial fission 1 protein</fullName>
    </recommendedName>
</protein>
<proteinExistence type="inferred from homology"/>
<dbReference type="GO" id="GO:0005778">
    <property type="term" value="C:peroxisomal membrane"/>
    <property type="evidence" value="ECO:0007669"/>
    <property type="project" value="TreeGrafter"/>
</dbReference>
<sequence>MKSQSTPLIQDAEIPLSPAELEVLRRQYIKEGEYVTIQTKFNYAWGLVKSSKSEHLELGIKLLTEIYTDAPERRRECLYFLAIANFKISNYSEARRFNDQLLKLEPRNDQALALKQLIDEKVSTEGVIGLAIVSGVVAVGAALVAAVNCMLCDELDNRLTSVYFLQFGCIISSVNESGETSSDPELVAVVRVGNALRFPVAASAPGRLFCLFILHVLVLNKITLNLQPTDARGKAFKNIQHHLAALLGQYLLFRYLSL</sequence>
<evidence type="ECO:0000256" key="7">
    <source>
        <dbReference type="ARBA" id="ARBA00023128"/>
    </source>
</evidence>
<keyword evidence="8" id="KW-0472">Membrane</keyword>
<evidence type="ECO:0000256" key="2">
    <source>
        <dbReference type="ARBA" id="ARBA00008937"/>
    </source>
</evidence>
<keyword evidence="4" id="KW-0812">Transmembrane</keyword>
<dbReference type="EMBL" id="LN726795">
    <property type="protein sequence ID" value="CEP11753.1"/>
    <property type="molecule type" value="Genomic_DNA"/>
</dbReference>
<evidence type="ECO:0000313" key="9">
    <source>
        <dbReference type="EMBL" id="CEP11753.1"/>
    </source>
</evidence>
<reference evidence="9 10" key="1">
    <citation type="submission" date="2014-09" db="EMBL/GenBank/DDBJ databases">
        <authorList>
            <person name="Ellenberger Sabrina"/>
        </authorList>
    </citation>
    <scope>NUCLEOTIDE SEQUENCE [LARGE SCALE GENOMIC DNA]</scope>
    <source>
        <strain evidence="9 10">CBS 412.66</strain>
    </source>
</reference>
<keyword evidence="10" id="KW-1185">Reference proteome</keyword>
<dbReference type="Proteomes" id="UP000054107">
    <property type="component" value="Unassembled WGS sequence"/>
</dbReference>
<dbReference type="OrthoDB" id="421154at2759"/>
<dbReference type="GO" id="GO:0000422">
    <property type="term" value="P:autophagy of mitochondrion"/>
    <property type="evidence" value="ECO:0007669"/>
    <property type="project" value="TreeGrafter"/>
</dbReference>